<dbReference type="InterPro" id="IPR007219">
    <property type="entry name" value="XnlR_reg_dom"/>
</dbReference>
<comment type="subcellular location">
    <subcellularLocation>
        <location evidence="1">Nucleus</location>
    </subcellularLocation>
</comment>
<keyword evidence="4" id="KW-0805">Transcription regulation</keyword>
<keyword evidence="5" id="KW-0238">DNA-binding</keyword>
<evidence type="ECO:0000256" key="2">
    <source>
        <dbReference type="ARBA" id="ARBA00022723"/>
    </source>
</evidence>
<evidence type="ECO:0000256" key="7">
    <source>
        <dbReference type="ARBA" id="ARBA00023242"/>
    </source>
</evidence>
<dbReference type="EMBL" id="MU004187">
    <property type="protein sequence ID" value="KAF2496669.1"/>
    <property type="molecule type" value="Genomic_DNA"/>
</dbReference>
<evidence type="ECO:0000256" key="6">
    <source>
        <dbReference type="ARBA" id="ARBA00023163"/>
    </source>
</evidence>
<dbReference type="GO" id="GO:0008270">
    <property type="term" value="F:zinc ion binding"/>
    <property type="evidence" value="ECO:0007669"/>
    <property type="project" value="InterPro"/>
</dbReference>
<dbReference type="GO" id="GO:0003677">
    <property type="term" value="F:DNA binding"/>
    <property type="evidence" value="ECO:0007669"/>
    <property type="project" value="UniProtKB-KW"/>
</dbReference>
<evidence type="ECO:0000256" key="3">
    <source>
        <dbReference type="ARBA" id="ARBA00022833"/>
    </source>
</evidence>
<dbReference type="CDD" id="cd00067">
    <property type="entry name" value="GAL4"/>
    <property type="match status" value="1"/>
</dbReference>
<keyword evidence="7" id="KW-0539">Nucleus</keyword>
<dbReference type="InterPro" id="IPR050797">
    <property type="entry name" value="Carb_Metab_Trans_Reg"/>
</dbReference>
<dbReference type="OrthoDB" id="4132249at2759"/>
<evidence type="ECO:0000256" key="4">
    <source>
        <dbReference type="ARBA" id="ARBA00023015"/>
    </source>
</evidence>
<dbReference type="Pfam" id="PF04082">
    <property type="entry name" value="Fungal_trans"/>
    <property type="match status" value="1"/>
</dbReference>
<dbReference type="Pfam" id="PF00172">
    <property type="entry name" value="Zn_clus"/>
    <property type="match status" value="1"/>
</dbReference>
<dbReference type="SMART" id="SM00066">
    <property type="entry name" value="GAL4"/>
    <property type="match status" value="1"/>
</dbReference>
<feature type="compositionally biased region" description="Low complexity" evidence="8">
    <location>
        <begin position="96"/>
        <end position="108"/>
    </location>
</feature>
<dbReference type="Gene3D" id="4.10.240.10">
    <property type="entry name" value="Zn(2)-C6 fungal-type DNA-binding domain"/>
    <property type="match status" value="1"/>
</dbReference>
<dbReference type="PROSITE" id="PS00463">
    <property type="entry name" value="ZN2_CY6_FUNGAL_1"/>
    <property type="match status" value="1"/>
</dbReference>
<feature type="domain" description="Zn(2)-C6 fungal-type" evidence="9">
    <location>
        <begin position="10"/>
        <end position="39"/>
    </location>
</feature>
<organism evidence="10 11">
    <name type="scientific">Lophium mytilinum</name>
    <dbReference type="NCBI Taxonomy" id="390894"/>
    <lineage>
        <taxon>Eukaryota</taxon>
        <taxon>Fungi</taxon>
        <taxon>Dikarya</taxon>
        <taxon>Ascomycota</taxon>
        <taxon>Pezizomycotina</taxon>
        <taxon>Dothideomycetes</taxon>
        <taxon>Pleosporomycetidae</taxon>
        <taxon>Mytilinidiales</taxon>
        <taxon>Mytilinidiaceae</taxon>
        <taxon>Lophium</taxon>
    </lineage>
</organism>
<dbReference type="GO" id="GO:0000981">
    <property type="term" value="F:DNA-binding transcription factor activity, RNA polymerase II-specific"/>
    <property type="evidence" value="ECO:0007669"/>
    <property type="project" value="InterPro"/>
</dbReference>
<evidence type="ECO:0000313" key="11">
    <source>
        <dbReference type="Proteomes" id="UP000799750"/>
    </source>
</evidence>
<dbReference type="InterPro" id="IPR036864">
    <property type="entry name" value="Zn2-C6_fun-type_DNA-bd_sf"/>
</dbReference>
<dbReference type="AlphaFoldDB" id="A0A6A6QWU1"/>
<dbReference type="GO" id="GO:0005634">
    <property type="term" value="C:nucleus"/>
    <property type="evidence" value="ECO:0007669"/>
    <property type="project" value="UniProtKB-SubCell"/>
</dbReference>
<evidence type="ECO:0000256" key="1">
    <source>
        <dbReference type="ARBA" id="ARBA00004123"/>
    </source>
</evidence>
<keyword evidence="3" id="KW-0862">Zinc</keyword>
<dbReference type="SUPFAM" id="SSF57701">
    <property type="entry name" value="Zn2/Cys6 DNA-binding domain"/>
    <property type="match status" value="1"/>
</dbReference>
<feature type="region of interest" description="Disordered" evidence="8">
    <location>
        <begin position="62"/>
        <end position="126"/>
    </location>
</feature>
<dbReference type="PANTHER" id="PTHR31668:SF18">
    <property type="entry name" value="MALTOSE FERMENTATION REGULATORY PROTEIN MAL13-RELATED"/>
    <property type="match status" value="1"/>
</dbReference>
<sequence>MPSRKGTSHACDACSVRKIRCDGSQPCSRCASASWSCTYLKTHKKSGPKGPRGLTAAKIRSIQTSSRATSASPLEAPTSAGFDSSFPSNVEPIDGSLPPESLSSRSESQPGFEEYGYPEAPPIPSLEELPQASSRVSISVISRYLEIYQSRAYGIWPVVDTESLIARLLTHQNDMEAYALATAISAATIAQFQYDDTVDLSTAAGYPPMSSSSFEAEAKRARVSYDYQEHPTTSTLLGSFFLHVYSANIGRMSSSTLFLTEAITMAHMVGLHKPTFYESLDKEQQQYLLRIYWLLFITERAHSIQHDVPVTLKRASDLPPLEHTTDGTISATFIRLCHLFHILDETIRADSADSRLAVSRAQRRLSQELLAGLPPGNEIQRADISMTQQWMRIYLWQHALAVTNLHTADENDEFSFSFPAKIAKSVLAQAANLSRESLEAHGPGMETKLFDITNTLADVMICVPNLSLSPTSSSSSSSPAFPFPSPTANYAASTSTANSLTLGPRDLVASLASLLASFRGGNPALLSILQDKLTTLGLAVTSPQTVRELSSGSEEEEWYTGVRREAQEGQSGTGLFGGFGGFGGFGESAGGLV</sequence>
<evidence type="ECO:0000256" key="8">
    <source>
        <dbReference type="SAM" id="MobiDB-lite"/>
    </source>
</evidence>
<dbReference type="PROSITE" id="PS50048">
    <property type="entry name" value="ZN2_CY6_FUNGAL_2"/>
    <property type="match status" value="1"/>
</dbReference>
<dbReference type="Proteomes" id="UP000799750">
    <property type="component" value="Unassembled WGS sequence"/>
</dbReference>
<dbReference type="InterPro" id="IPR001138">
    <property type="entry name" value="Zn2Cys6_DnaBD"/>
</dbReference>
<keyword evidence="11" id="KW-1185">Reference proteome</keyword>
<reference evidence="10" key="1">
    <citation type="journal article" date="2020" name="Stud. Mycol.">
        <title>101 Dothideomycetes genomes: a test case for predicting lifestyles and emergence of pathogens.</title>
        <authorList>
            <person name="Haridas S."/>
            <person name="Albert R."/>
            <person name="Binder M."/>
            <person name="Bloem J."/>
            <person name="Labutti K."/>
            <person name="Salamov A."/>
            <person name="Andreopoulos B."/>
            <person name="Baker S."/>
            <person name="Barry K."/>
            <person name="Bills G."/>
            <person name="Bluhm B."/>
            <person name="Cannon C."/>
            <person name="Castanera R."/>
            <person name="Culley D."/>
            <person name="Daum C."/>
            <person name="Ezra D."/>
            <person name="Gonzalez J."/>
            <person name="Henrissat B."/>
            <person name="Kuo A."/>
            <person name="Liang C."/>
            <person name="Lipzen A."/>
            <person name="Lutzoni F."/>
            <person name="Magnuson J."/>
            <person name="Mondo S."/>
            <person name="Nolan M."/>
            <person name="Ohm R."/>
            <person name="Pangilinan J."/>
            <person name="Park H.-J."/>
            <person name="Ramirez L."/>
            <person name="Alfaro M."/>
            <person name="Sun H."/>
            <person name="Tritt A."/>
            <person name="Yoshinaga Y."/>
            <person name="Zwiers L.-H."/>
            <person name="Turgeon B."/>
            <person name="Goodwin S."/>
            <person name="Spatafora J."/>
            <person name="Crous P."/>
            <person name="Grigoriev I."/>
        </authorList>
    </citation>
    <scope>NUCLEOTIDE SEQUENCE</scope>
    <source>
        <strain evidence="10">CBS 269.34</strain>
    </source>
</reference>
<feature type="compositionally biased region" description="Polar residues" evidence="8">
    <location>
        <begin position="62"/>
        <end position="72"/>
    </location>
</feature>
<gene>
    <name evidence="10" type="ORF">BU16DRAFT_549120</name>
</gene>
<dbReference type="CDD" id="cd12148">
    <property type="entry name" value="fungal_TF_MHR"/>
    <property type="match status" value="1"/>
</dbReference>
<dbReference type="GO" id="GO:0006351">
    <property type="term" value="P:DNA-templated transcription"/>
    <property type="evidence" value="ECO:0007669"/>
    <property type="project" value="InterPro"/>
</dbReference>
<evidence type="ECO:0000259" key="9">
    <source>
        <dbReference type="PROSITE" id="PS50048"/>
    </source>
</evidence>
<name>A0A6A6QWU1_9PEZI</name>
<proteinExistence type="predicted"/>
<dbReference type="PANTHER" id="PTHR31668">
    <property type="entry name" value="GLUCOSE TRANSPORT TRANSCRIPTION REGULATOR RGT1-RELATED-RELATED"/>
    <property type="match status" value="1"/>
</dbReference>
<keyword evidence="2" id="KW-0479">Metal-binding</keyword>
<keyword evidence="6" id="KW-0804">Transcription</keyword>
<evidence type="ECO:0000313" key="10">
    <source>
        <dbReference type="EMBL" id="KAF2496669.1"/>
    </source>
</evidence>
<evidence type="ECO:0000256" key="5">
    <source>
        <dbReference type="ARBA" id="ARBA00023125"/>
    </source>
</evidence>
<protein>
    <recommendedName>
        <fullName evidence="9">Zn(2)-C6 fungal-type domain-containing protein</fullName>
    </recommendedName>
</protein>
<accession>A0A6A6QWU1</accession>